<proteinExistence type="predicted"/>
<dbReference type="Proteomes" id="UP000789702">
    <property type="component" value="Unassembled WGS sequence"/>
</dbReference>
<dbReference type="EMBL" id="CAJVPU010014628">
    <property type="protein sequence ID" value="CAG8641472.1"/>
    <property type="molecule type" value="Genomic_DNA"/>
</dbReference>
<sequence length="101" mass="11813">AEVSTLKSNIKQQIVKVKPTSMEVILTYTYKTSNKNSIMTEVENINFSYKKNFRENENTSNIEENKQAIIRTTLLNNKYRVLDYSLEKQVTEKTNKDSKTK</sequence>
<keyword evidence="2" id="KW-1185">Reference proteome</keyword>
<evidence type="ECO:0000313" key="2">
    <source>
        <dbReference type="Proteomes" id="UP000789702"/>
    </source>
</evidence>
<feature type="non-terminal residue" evidence="1">
    <location>
        <position position="1"/>
    </location>
</feature>
<protein>
    <submittedName>
        <fullName evidence="1">13075_t:CDS:1</fullName>
    </submittedName>
</protein>
<gene>
    <name evidence="1" type="ORF">DHETER_LOCUS8867</name>
</gene>
<organism evidence="1 2">
    <name type="scientific">Dentiscutata heterogama</name>
    <dbReference type="NCBI Taxonomy" id="1316150"/>
    <lineage>
        <taxon>Eukaryota</taxon>
        <taxon>Fungi</taxon>
        <taxon>Fungi incertae sedis</taxon>
        <taxon>Mucoromycota</taxon>
        <taxon>Glomeromycotina</taxon>
        <taxon>Glomeromycetes</taxon>
        <taxon>Diversisporales</taxon>
        <taxon>Gigasporaceae</taxon>
        <taxon>Dentiscutata</taxon>
    </lineage>
</organism>
<evidence type="ECO:0000313" key="1">
    <source>
        <dbReference type="EMBL" id="CAG8641472.1"/>
    </source>
</evidence>
<accession>A0ACA9NDK5</accession>
<reference evidence="1" key="1">
    <citation type="submission" date="2021-06" db="EMBL/GenBank/DDBJ databases">
        <authorList>
            <person name="Kallberg Y."/>
            <person name="Tangrot J."/>
            <person name="Rosling A."/>
        </authorList>
    </citation>
    <scope>NUCLEOTIDE SEQUENCE</scope>
    <source>
        <strain evidence="1">IL203A</strain>
    </source>
</reference>
<comment type="caution">
    <text evidence="1">The sequence shown here is derived from an EMBL/GenBank/DDBJ whole genome shotgun (WGS) entry which is preliminary data.</text>
</comment>
<name>A0ACA9NDK5_9GLOM</name>